<dbReference type="GO" id="GO:0006281">
    <property type="term" value="P:DNA repair"/>
    <property type="evidence" value="ECO:0007669"/>
    <property type="project" value="UniProtKB-KW"/>
</dbReference>
<evidence type="ECO:0000256" key="10">
    <source>
        <dbReference type="ARBA" id="ARBA00023125"/>
    </source>
</evidence>
<dbReference type="FunFam" id="3.30.420.10:FF:000033">
    <property type="entry name" value="Exodeoxyribonuclease I"/>
    <property type="match status" value="1"/>
</dbReference>
<evidence type="ECO:0000256" key="1">
    <source>
        <dbReference type="ARBA" id="ARBA00000563"/>
    </source>
</evidence>
<dbReference type="InterPro" id="IPR023607">
    <property type="entry name" value="Exodeoxyribonuclease_I"/>
</dbReference>
<dbReference type="CDD" id="cd06138">
    <property type="entry name" value="ExoI_N"/>
    <property type="match status" value="1"/>
</dbReference>
<name>A0A317CQ73_9GAMM</name>
<dbReference type="EMBL" id="QGKL01000011">
    <property type="protein sequence ID" value="PWQ98550.1"/>
    <property type="molecule type" value="Genomic_DNA"/>
</dbReference>
<dbReference type="SUPFAM" id="SSF53098">
    <property type="entry name" value="Ribonuclease H-like"/>
    <property type="match status" value="1"/>
</dbReference>
<dbReference type="Pfam" id="PF26016">
    <property type="entry name" value="ExoI_C"/>
    <property type="match status" value="1"/>
</dbReference>
<evidence type="ECO:0000256" key="12">
    <source>
        <dbReference type="ARBA" id="ARBA00046792"/>
    </source>
</evidence>
<evidence type="ECO:0000256" key="7">
    <source>
        <dbReference type="ARBA" id="ARBA00022801"/>
    </source>
</evidence>
<dbReference type="GO" id="GO:0003677">
    <property type="term" value="F:DNA binding"/>
    <property type="evidence" value="ECO:0007669"/>
    <property type="project" value="UniProtKB-KW"/>
</dbReference>
<keyword evidence="9 15" id="KW-0460">Magnesium</keyword>
<comment type="caution">
    <text evidence="18">The sequence shown here is derived from an EMBL/GenBank/DDBJ whole genome shotgun (WGS) entry which is preliminary data.</text>
</comment>
<dbReference type="Gene3D" id="1.20.1280.70">
    <property type="entry name" value="Exonuclease ExoI, domain 3"/>
    <property type="match status" value="1"/>
</dbReference>
<proteinExistence type="predicted"/>
<keyword evidence="19" id="KW-1185">Reference proteome</keyword>
<feature type="binding site" evidence="14">
    <location>
        <position position="16"/>
    </location>
    <ligand>
        <name>substrate</name>
    </ligand>
</feature>
<dbReference type="InterPro" id="IPR012337">
    <property type="entry name" value="RNaseH-like_sf"/>
</dbReference>
<dbReference type="GO" id="GO:0046872">
    <property type="term" value="F:metal ion binding"/>
    <property type="evidence" value="ECO:0007669"/>
    <property type="project" value="UniProtKB-KW"/>
</dbReference>
<evidence type="ECO:0000256" key="14">
    <source>
        <dbReference type="PIRSR" id="PIRSR000977-1"/>
    </source>
</evidence>
<comment type="subunit">
    <text evidence="12">Monomer. Interacts with ssb (via C-terminus); this interaction stimulates the exonuclease activity by recruiting the enzyme to its substrate.</text>
</comment>
<organism evidence="18 19">
    <name type="scientific">Leucothrix arctica</name>
    <dbReference type="NCBI Taxonomy" id="1481894"/>
    <lineage>
        <taxon>Bacteria</taxon>
        <taxon>Pseudomonadati</taxon>
        <taxon>Pseudomonadota</taxon>
        <taxon>Gammaproteobacteria</taxon>
        <taxon>Thiotrichales</taxon>
        <taxon>Thiotrichaceae</taxon>
        <taxon>Leucothrix</taxon>
    </lineage>
</organism>
<gene>
    <name evidence="18" type="ORF">DKT75_03610</name>
</gene>
<evidence type="ECO:0000313" key="19">
    <source>
        <dbReference type="Proteomes" id="UP000245506"/>
    </source>
</evidence>
<evidence type="ECO:0000256" key="5">
    <source>
        <dbReference type="ARBA" id="ARBA00022723"/>
    </source>
</evidence>
<dbReference type="Gene3D" id="1.10.287.1240">
    <property type="match status" value="1"/>
</dbReference>
<feature type="binding site" evidence="15">
    <location>
        <position position="14"/>
    </location>
    <ligand>
        <name>Mg(2+)</name>
        <dbReference type="ChEBI" id="CHEBI:18420"/>
        <label>1</label>
    </ligand>
</feature>
<keyword evidence="10" id="KW-0238">DNA-binding</keyword>
<dbReference type="InterPro" id="IPR058561">
    <property type="entry name" value="Exonuc_1_C"/>
</dbReference>
<dbReference type="SMART" id="SM00479">
    <property type="entry name" value="EXOIII"/>
    <property type="match status" value="1"/>
</dbReference>
<feature type="domain" description="ExoI SH3-like" evidence="16">
    <location>
        <begin position="201"/>
        <end position="356"/>
    </location>
</feature>
<keyword evidence="11 13" id="KW-0234">DNA repair</keyword>
<evidence type="ECO:0000313" key="18">
    <source>
        <dbReference type="EMBL" id="PWQ98550.1"/>
    </source>
</evidence>
<dbReference type="InterPro" id="IPR013620">
    <property type="entry name" value="Exonuc_1_SH3"/>
</dbReference>
<comment type="cofactor">
    <cofactor evidence="15">
        <name>Mg(2+)</name>
        <dbReference type="ChEBI" id="CHEBI:18420"/>
    </cofactor>
    <text evidence="15">Binds 2 Mg(2+) ions per monomer.</text>
</comment>
<evidence type="ECO:0000256" key="11">
    <source>
        <dbReference type="ARBA" id="ARBA00023204"/>
    </source>
</evidence>
<dbReference type="Proteomes" id="UP000245506">
    <property type="component" value="Unassembled WGS sequence"/>
</dbReference>
<dbReference type="OrthoDB" id="9763470at2"/>
<feature type="binding site" evidence="15">
    <location>
        <position position="16"/>
    </location>
    <ligand>
        <name>Mg(2+)</name>
        <dbReference type="ChEBI" id="CHEBI:18420"/>
        <label>2</label>
    </ligand>
</feature>
<dbReference type="PROSITE" id="PS51784">
    <property type="entry name" value="EXOI_SH3"/>
    <property type="match status" value="1"/>
</dbReference>
<evidence type="ECO:0000259" key="16">
    <source>
        <dbReference type="PROSITE" id="PS51784"/>
    </source>
</evidence>
<dbReference type="Pfam" id="PF00929">
    <property type="entry name" value="RNase_T"/>
    <property type="match status" value="1"/>
</dbReference>
<comment type="catalytic activity">
    <reaction evidence="1 13">
        <text>Exonucleolytic cleavage in the 3'- to 5'-direction to yield nucleoside 5'-phosphates.</text>
        <dbReference type="EC" id="3.1.11.1"/>
    </reaction>
</comment>
<evidence type="ECO:0000256" key="13">
    <source>
        <dbReference type="PIRNR" id="PIRNR000977"/>
    </source>
</evidence>
<evidence type="ECO:0000256" key="8">
    <source>
        <dbReference type="ARBA" id="ARBA00022839"/>
    </source>
</evidence>
<keyword evidence="8 13" id="KW-0269">Exonuclease</keyword>
<evidence type="ECO:0000256" key="15">
    <source>
        <dbReference type="PIRSR" id="PIRSR000977-2"/>
    </source>
</evidence>
<evidence type="ECO:0000256" key="9">
    <source>
        <dbReference type="ARBA" id="ARBA00022842"/>
    </source>
</evidence>
<dbReference type="NCBIfam" id="NF008746">
    <property type="entry name" value="PRK11779.1"/>
    <property type="match status" value="1"/>
</dbReference>
<keyword evidence="7 13" id="KW-0378">Hydrolase</keyword>
<evidence type="ECO:0000259" key="17">
    <source>
        <dbReference type="PROSITE" id="PS51785"/>
    </source>
</evidence>
<dbReference type="PROSITE" id="PS51785">
    <property type="entry name" value="EXOI_C"/>
    <property type="match status" value="1"/>
</dbReference>
<accession>A0A317CQ73</accession>
<dbReference type="InterPro" id="IPR036397">
    <property type="entry name" value="RNaseH_sf"/>
</dbReference>
<feature type="binding site" evidence="14">
    <location>
        <position position="164"/>
    </location>
    <ligand>
        <name>substrate</name>
    </ligand>
</feature>
<dbReference type="EC" id="3.1.11.1" evidence="2 13"/>
<evidence type="ECO:0000256" key="2">
    <source>
        <dbReference type="ARBA" id="ARBA00012108"/>
    </source>
</evidence>
<dbReference type="AlphaFoldDB" id="A0A317CQ73"/>
<dbReference type="Gene3D" id="3.30.1520.20">
    <property type="entry name" value="Exonuclease ExoI, domain 2"/>
    <property type="match status" value="1"/>
</dbReference>
<feature type="domain" description="ExoI C-terminal" evidence="17">
    <location>
        <begin position="359"/>
        <end position="480"/>
    </location>
</feature>
<dbReference type="InterPro" id="IPR038649">
    <property type="entry name" value="EXOI_SH3_sf"/>
</dbReference>
<dbReference type="InterPro" id="IPR034747">
    <property type="entry name" value="EXOI_SH3"/>
</dbReference>
<dbReference type="PIRSF" id="PIRSF000977">
    <property type="entry name" value="Exodeoxyribonuclease_I"/>
    <property type="match status" value="1"/>
</dbReference>
<evidence type="ECO:0000256" key="3">
    <source>
        <dbReference type="ARBA" id="ARBA00019900"/>
    </source>
</evidence>
<evidence type="ECO:0000256" key="4">
    <source>
        <dbReference type="ARBA" id="ARBA00022722"/>
    </source>
</evidence>
<keyword evidence="5 15" id="KW-0479">Metal-binding</keyword>
<sequence>MDRNMAEKTLFWHDYETWGVNPRKDRASQFAGIRTNMELEIINEPVMIYCQPSVDFLPHPEAVLITGITPQKAAAEGLPESEFYNRIHEELAKPGTCGVGYNSLRFDDEVTRFGFYRNFIDPYAREWQNGNSRWDILDLVRMTHALRPEGIVWPEREPGVTSFRLELLTEANDIEHEGAHDALVDVRATIAMAKLIKDKQPRLFDFYFSLREKHKASDLLSLHKQQVVLHISGMVPAELGCITPVIPLMQHPVNKNEIICFDLRQHPDQLLKSTPEEMATSLYTPNAERTDDMPPRLALKGVHINKCPALAPPKTLSAEQAEKWQIDWTVIEEHKQILLADTSLLDRLAELYGQTRDHGPSDADSALYNGFINASDRKLCNFVINQSAERLASENIVFSDPRLQTLLFRYRARNFPETLDQQEQWQWQEFCRARLLDGEYGCDFTAQDFQDSMQDISQRDLSDEQKETLQGLLDWVQGLQ</sequence>
<dbReference type="InterPro" id="IPR013520">
    <property type="entry name" value="Ribonucl_H"/>
</dbReference>
<reference evidence="18 19" key="1">
    <citation type="submission" date="2018-05" db="EMBL/GenBank/DDBJ databases">
        <title>Leucothrix arctica sp. nov., isolated from Arctic seawater.</title>
        <authorList>
            <person name="Choi A."/>
            <person name="Baek K."/>
        </authorList>
    </citation>
    <scope>NUCLEOTIDE SEQUENCE [LARGE SCALE GENOMIC DNA]</scope>
    <source>
        <strain evidence="18 19">IMCC9719</strain>
    </source>
</reference>
<dbReference type="GO" id="GO:0008310">
    <property type="term" value="F:single-stranded DNA 3'-5' DNA exonuclease activity"/>
    <property type="evidence" value="ECO:0007669"/>
    <property type="project" value="UniProtKB-EC"/>
</dbReference>
<evidence type="ECO:0000256" key="6">
    <source>
        <dbReference type="ARBA" id="ARBA00022763"/>
    </source>
</evidence>
<keyword evidence="6 13" id="KW-0227">DNA damage</keyword>
<feature type="binding site" evidence="15">
    <location>
        <position position="185"/>
    </location>
    <ligand>
        <name>Mg(2+)</name>
        <dbReference type="ChEBI" id="CHEBI:18420"/>
        <label>2</label>
    </ligand>
</feature>
<dbReference type="Gene3D" id="3.30.420.10">
    <property type="entry name" value="Ribonuclease H-like superfamily/Ribonuclease H"/>
    <property type="match status" value="1"/>
</dbReference>
<protein>
    <recommendedName>
        <fullName evidence="3 13">Exodeoxyribonuclease I</fullName>
        <ecNumber evidence="2 13">3.1.11.1</ecNumber>
    </recommendedName>
</protein>
<dbReference type="Pfam" id="PF08411">
    <property type="entry name" value="ExoI_SH3"/>
    <property type="match status" value="1"/>
</dbReference>
<keyword evidence="4 13" id="KW-0540">Nuclease</keyword>